<dbReference type="PRINTS" id="PR01415">
    <property type="entry name" value="ANKYRIN"/>
</dbReference>
<dbReference type="InterPro" id="IPR002110">
    <property type="entry name" value="Ankyrin_rpt"/>
</dbReference>
<feature type="repeat" description="ANK" evidence="3">
    <location>
        <begin position="199"/>
        <end position="224"/>
    </location>
</feature>
<accession>A0A7R7XVC0</accession>
<dbReference type="Pfam" id="PF00023">
    <property type="entry name" value="Ank"/>
    <property type="match status" value="1"/>
</dbReference>
<reference evidence="4" key="1">
    <citation type="submission" date="2021-01" db="EMBL/GenBank/DDBJ databases">
        <authorList>
            <consortium name="Aspergillus puulaauensis MK2 genome sequencing consortium"/>
            <person name="Kazuki M."/>
            <person name="Futagami T."/>
        </authorList>
    </citation>
    <scope>NUCLEOTIDE SEQUENCE</scope>
    <source>
        <strain evidence="4">MK2</strain>
    </source>
</reference>
<evidence type="ECO:0000256" key="1">
    <source>
        <dbReference type="ARBA" id="ARBA00022737"/>
    </source>
</evidence>
<protein>
    <recommendedName>
        <fullName evidence="6">Ankyrin repeat-containing domain protein</fullName>
    </recommendedName>
</protein>
<keyword evidence="5" id="KW-1185">Reference proteome</keyword>
<sequence length="382" mass="40448">MPSQRYRHRHSLLNLPPELQLLIVDHLDVWSKTAVIESSILPISLILNKNTINNHDSDGYTLLHAAVKKNYPATVTYLLSAGVNPSPPCKQQPGTRNANATPLVFASESGNIKMIDLLVEHGANSNEATEAGRSCLHNAVSNGHEKAVDALLEHGANPNVMNNRVGSPLGIAAERGSVDIVRNLIEYGANVNGMSSPLTGLTPLYYAAINGNVDCVRALLGAGAIATHEPVPGGEGWFVRPPSLQTVAGGSLAPAAGAWIEMYAWKGAGVREMQGRVGTAGEKEAHAEILRLLIDAGGDVSAVQVGTGISALHMAAAVGNLAMVEILLAEGVNVNVRTTRGLSAVCLARMLEYTEIVELLEKARETKPDMKRPAIGRKSVSR</sequence>
<evidence type="ECO:0000313" key="5">
    <source>
        <dbReference type="Proteomes" id="UP000654913"/>
    </source>
</evidence>
<evidence type="ECO:0008006" key="6">
    <source>
        <dbReference type="Google" id="ProtNLM"/>
    </source>
</evidence>
<dbReference type="PROSITE" id="PS50297">
    <property type="entry name" value="ANK_REP_REGION"/>
    <property type="match status" value="6"/>
</dbReference>
<dbReference type="AlphaFoldDB" id="A0A7R7XVC0"/>
<dbReference type="Pfam" id="PF12796">
    <property type="entry name" value="Ank_2"/>
    <property type="match status" value="3"/>
</dbReference>
<gene>
    <name evidence="4" type="ORF">APUU_61207S</name>
</gene>
<feature type="repeat" description="ANK" evidence="3">
    <location>
        <begin position="164"/>
        <end position="196"/>
    </location>
</feature>
<dbReference type="SUPFAM" id="SSF48403">
    <property type="entry name" value="Ankyrin repeat"/>
    <property type="match status" value="1"/>
</dbReference>
<dbReference type="EMBL" id="AP024448">
    <property type="protein sequence ID" value="BCS28159.1"/>
    <property type="molecule type" value="Genomic_DNA"/>
</dbReference>
<feature type="repeat" description="ANK" evidence="3">
    <location>
        <begin position="58"/>
        <end position="84"/>
    </location>
</feature>
<dbReference type="PANTHER" id="PTHR24189:SF50">
    <property type="entry name" value="ANKYRIN REPEAT AND SOCS BOX PROTEIN 2"/>
    <property type="match status" value="1"/>
</dbReference>
<organism evidence="4 5">
    <name type="scientific">Aspergillus puulaauensis</name>
    <dbReference type="NCBI Taxonomy" id="1220207"/>
    <lineage>
        <taxon>Eukaryota</taxon>
        <taxon>Fungi</taxon>
        <taxon>Dikarya</taxon>
        <taxon>Ascomycota</taxon>
        <taxon>Pezizomycotina</taxon>
        <taxon>Eurotiomycetes</taxon>
        <taxon>Eurotiomycetidae</taxon>
        <taxon>Eurotiales</taxon>
        <taxon>Aspergillaceae</taxon>
        <taxon>Aspergillus</taxon>
    </lineage>
</organism>
<keyword evidence="2 3" id="KW-0040">ANK repeat</keyword>
<dbReference type="KEGG" id="apuu:APUU_61207S"/>
<proteinExistence type="predicted"/>
<evidence type="ECO:0000313" key="4">
    <source>
        <dbReference type="EMBL" id="BCS28159.1"/>
    </source>
</evidence>
<reference evidence="4" key="2">
    <citation type="submission" date="2021-02" db="EMBL/GenBank/DDBJ databases">
        <title>Aspergillus puulaauensis MK2 genome sequence.</title>
        <authorList>
            <person name="Futagami T."/>
            <person name="Mori K."/>
            <person name="Kadooka C."/>
            <person name="Tanaka T."/>
        </authorList>
    </citation>
    <scope>NUCLEOTIDE SEQUENCE</scope>
    <source>
        <strain evidence="4">MK2</strain>
    </source>
</reference>
<dbReference type="OrthoDB" id="4772757at2759"/>
<feature type="repeat" description="ANK" evidence="3">
    <location>
        <begin position="307"/>
        <end position="339"/>
    </location>
</feature>
<dbReference type="Proteomes" id="UP000654913">
    <property type="component" value="Chromosome 6"/>
</dbReference>
<dbReference type="PROSITE" id="PS50088">
    <property type="entry name" value="ANK_REPEAT"/>
    <property type="match status" value="6"/>
</dbReference>
<dbReference type="PANTHER" id="PTHR24189">
    <property type="entry name" value="MYOTROPHIN"/>
    <property type="match status" value="1"/>
</dbReference>
<dbReference type="InterPro" id="IPR050745">
    <property type="entry name" value="Multifunctional_regulatory"/>
</dbReference>
<keyword evidence="1" id="KW-0677">Repeat</keyword>
<dbReference type="InterPro" id="IPR036770">
    <property type="entry name" value="Ankyrin_rpt-contain_sf"/>
</dbReference>
<name>A0A7R7XVC0_9EURO</name>
<evidence type="ECO:0000256" key="2">
    <source>
        <dbReference type="ARBA" id="ARBA00023043"/>
    </source>
</evidence>
<feature type="repeat" description="ANK" evidence="3">
    <location>
        <begin position="131"/>
        <end position="163"/>
    </location>
</feature>
<feature type="repeat" description="ANK" evidence="3">
    <location>
        <begin position="98"/>
        <end position="130"/>
    </location>
</feature>
<dbReference type="RefSeq" id="XP_041560345.1">
    <property type="nucleotide sequence ID" value="XM_041694522.1"/>
</dbReference>
<evidence type="ECO:0000256" key="3">
    <source>
        <dbReference type="PROSITE-ProRule" id="PRU00023"/>
    </source>
</evidence>
<dbReference type="GeneID" id="64978156"/>
<dbReference type="SMART" id="SM00248">
    <property type="entry name" value="ANK"/>
    <property type="match status" value="7"/>
</dbReference>
<dbReference type="Gene3D" id="1.25.40.20">
    <property type="entry name" value="Ankyrin repeat-containing domain"/>
    <property type="match status" value="2"/>
</dbReference>